<evidence type="ECO:0000313" key="1">
    <source>
        <dbReference type="EMBL" id="GMR51171.1"/>
    </source>
</evidence>
<comment type="caution">
    <text evidence="1">The sequence shown here is derived from an EMBL/GenBank/DDBJ whole genome shotgun (WGS) entry which is preliminary data.</text>
</comment>
<feature type="non-terminal residue" evidence="1">
    <location>
        <position position="95"/>
    </location>
</feature>
<evidence type="ECO:0000313" key="2">
    <source>
        <dbReference type="Proteomes" id="UP001328107"/>
    </source>
</evidence>
<keyword evidence="2" id="KW-1185">Reference proteome</keyword>
<accession>A0AAN5CUI6</accession>
<name>A0AAN5CUI6_9BILA</name>
<dbReference type="AlphaFoldDB" id="A0AAN5CUI6"/>
<dbReference type="EMBL" id="BTRK01000005">
    <property type="protein sequence ID" value="GMR51171.1"/>
    <property type="molecule type" value="Genomic_DNA"/>
</dbReference>
<gene>
    <name evidence="1" type="ORF">PMAYCL1PPCAC_21366</name>
</gene>
<organism evidence="1 2">
    <name type="scientific">Pristionchus mayeri</name>
    <dbReference type="NCBI Taxonomy" id="1317129"/>
    <lineage>
        <taxon>Eukaryota</taxon>
        <taxon>Metazoa</taxon>
        <taxon>Ecdysozoa</taxon>
        <taxon>Nematoda</taxon>
        <taxon>Chromadorea</taxon>
        <taxon>Rhabditida</taxon>
        <taxon>Rhabditina</taxon>
        <taxon>Diplogasteromorpha</taxon>
        <taxon>Diplogasteroidea</taxon>
        <taxon>Neodiplogasteridae</taxon>
        <taxon>Pristionchus</taxon>
    </lineage>
</organism>
<sequence length="95" mass="10488">TGDDSSGVNLVQQHTACGLWNVKLRHGQVYINSFCMRDKCLRPNQDGTVDLSGLVNGASWIPETDEGISWYFKSLFGGYLSPQSANFSTLRSTEI</sequence>
<protein>
    <submittedName>
        <fullName evidence="1">Uncharacterized protein</fullName>
    </submittedName>
</protein>
<reference evidence="2" key="1">
    <citation type="submission" date="2022-10" db="EMBL/GenBank/DDBJ databases">
        <title>Genome assembly of Pristionchus species.</title>
        <authorList>
            <person name="Yoshida K."/>
            <person name="Sommer R.J."/>
        </authorList>
    </citation>
    <scope>NUCLEOTIDE SEQUENCE [LARGE SCALE GENOMIC DNA]</scope>
    <source>
        <strain evidence="2">RS5460</strain>
    </source>
</reference>
<dbReference type="Proteomes" id="UP001328107">
    <property type="component" value="Unassembled WGS sequence"/>
</dbReference>
<proteinExistence type="predicted"/>
<feature type="non-terminal residue" evidence="1">
    <location>
        <position position="1"/>
    </location>
</feature>